<reference evidence="3" key="1">
    <citation type="submission" date="2023-04" db="EMBL/GenBank/DDBJ databases">
        <title>Phytophthora fragariaefolia NBRC 109709.</title>
        <authorList>
            <person name="Ichikawa N."/>
            <person name="Sato H."/>
            <person name="Tonouchi N."/>
        </authorList>
    </citation>
    <scope>NUCLEOTIDE SEQUENCE</scope>
    <source>
        <strain evidence="3">NBRC 109709</strain>
    </source>
</reference>
<feature type="region of interest" description="Disordered" evidence="1">
    <location>
        <begin position="750"/>
        <end position="786"/>
    </location>
</feature>
<dbReference type="InterPro" id="IPR029526">
    <property type="entry name" value="PGBD"/>
</dbReference>
<comment type="caution">
    <text evidence="3">The sequence shown here is derived from an EMBL/GenBank/DDBJ whole genome shotgun (WGS) entry which is preliminary data.</text>
</comment>
<feature type="compositionally biased region" description="Acidic residues" evidence="1">
    <location>
        <begin position="111"/>
        <end position="138"/>
    </location>
</feature>
<dbReference type="OrthoDB" id="126522at2759"/>
<evidence type="ECO:0000313" key="3">
    <source>
        <dbReference type="EMBL" id="GMF44658.1"/>
    </source>
</evidence>
<name>A0A9W6XT06_9STRA</name>
<feature type="domain" description="PiggyBac transposable element-derived protein" evidence="2">
    <location>
        <begin position="220"/>
        <end position="411"/>
    </location>
</feature>
<dbReference type="PANTHER" id="PTHR46599:SF3">
    <property type="entry name" value="PIGGYBAC TRANSPOSABLE ELEMENT-DERIVED PROTEIN 4"/>
    <property type="match status" value="1"/>
</dbReference>
<keyword evidence="4" id="KW-1185">Reference proteome</keyword>
<protein>
    <submittedName>
        <fullName evidence="3">Unnamed protein product</fullName>
    </submittedName>
</protein>
<feature type="region of interest" description="Disordered" evidence="1">
    <location>
        <begin position="41"/>
        <end position="138"/>
    </location>
</feature>
<dbReference type="EMBL" id="BSXT01001720">
    <property type="protein sequence ID" value="GMF44658.1"/>
    <property type="molecule type" value="Genomic_DNA"/>
</dbReference>
<organism evidence="3 4">
    <name type="scientific">Phytophthora fragariaefolia</name>
    <dbReference type="NCBI Taxonomy" id="1490495"/>
    <lineage>
        <taxon>Eukaryota</taxon>
        <taxon>Sar</taxon>
        <taxon>Stramenopiles</taxon>
        <taxon>Oomycota</taxon>
        <taxon>Peronosporomycetes</taxon>
        <taxon>Peronosporales</taxon>
        <taxon>Peronosporaceae</taxon>
        <taxon>Phytophthora</taxon>
    </lineage>
</organism>
<sequence>MLERKAAKGVMLERRAAGVAVTTPSFDPLRLTQVAFDLSPGDLEADDEQRDAAASLRLLPDASGLESEGEDERAVASPTAPPRRTRIPQKLNDDVNVLLDGERSSEYENLSSDESDSDGICDGDCDTGGDECDEEDDELSDSDAAEMDEAFLASLHIGGDGELSKAALNQRAAALRAMRWTPVSTAFETDTPSYPGLGADEARPVGEMLDVWRSPLLTLLYFVPKTVWVSIARETNCYFLQRVGTRAERMAARQTGRHRETVAQISRRLKAAEKYGTHEILRVVGLLVARMLCPQNRRFAAHWSMVEEGAIPAGLFGRYMTRDRCQNILRDLHFVDNTADHGRDKLWKLRPVVDKIQERFLAGCSLPAVFSFDEGVLPATSKRNTTRMFMSDKPHRYGTKLFMLCDAKTAYYHRRQDWSSGRLAEPEDCVHSSIAPQLACCDHRPILHLGSSTRGAAEDEGLRRWNDHDESLGVRQEYQVRAQDPPSKHPKGFFSLHALCRCPRMISCLWWDCKPIHYLCAGSVMTPSTIERKVKRVGAIQVGCPQSVKDYQNWMGGVDRHDQLRLQSYSLQMSTRFTKYHKGLFLGFLDLALVNAFLTHKVAAKIKGTVAMKCSEWFTVLQNQLLQRKAEDFAGVEATPPPCRQKRRRTPVRLAHALEQSEDWVTVTGVQKCRQRSCKVCALLRTEKKKSFATTYFCERYSIDNAKCWLCNKIRREYKAVAKTCFEIWHDDFGAGQNVAASLGKRVVLRRPGKNAGQRKKTRREPQLVRGEGSAGGDSDPDSNDE</sequence>
<proteinExistence type="predicted"/>
<dbReference type="AlphaFoldDB" id="A0A9W6XT06"/>
<evidence type="ECO:0000256" key="1">
    <source>
        <dbReference type="SAM" id="MobiDB-lite"/>
    </source>
</evidence>
<gene>
    <name evidence="3" type="ORF">Pfra01_001566000</name>
</gene>
<accession>A0A9W6XT06</accession>
<evidence type="ECO:0000259" key="2">
    <source>
        <dbReference type="Pfam" id="PF13843"/>
    </source>
</evidence>
<dbReference type="Proteomes" id="UP001165121">
    <property type="component" value="Unassembled WGS sequence"/>
</dbReference>
<dbReference type="PANTHER" id="PTHR46599">
    <property type="entry name" value="PIGGYBAC TRANSPOSABLE ELEMENT-DERIVED PROTEIN 4"/>
    <property type="match status" value="1"/>
</dbReference>
<feature type="compositionally biased region" description="Basic residues" evidence="1">
    <location>
        <begin position="750"/>
        <end position="763"/>
    </location>
</feature>
<evidence type="ECO:0000313" key="4">
    <source>
        <dbReference type="Proteomes" id="UP001165121"/>
    </source>
</evidence>
<dbReference type="Pfam" id="PF13843">
    <property type="entry name" value="DDE_Tnp_1_7"/>
    <property type="match status" value="1"/>
</dbReference>